<feature type="region of interest" description="Disordered" evidence="1">
    <location>
        <begin position="142"/>
        <end position="177"/>
    </location>
</feature>
<feature type="region of interest" description="Disordered" evidence="1">
    <location>
        <begin position="1036"/>
        <end position="1055"/>
    </location>
</feature>
<dbReference type="SMART" id="SM00743">
    <property type="entry name" value="Agenet"/>
    <property type="match status" value="2"/>
</dbReference>
<feature type="domain" description="Agenet" evidence="2">
    <location>
        <begin position="1817"/>
        <end position="1881"/>
    </location>
</feature>
<reference evidence="3 4" key="1">
    <citation type="submission" date="2021-03" db="EMBL/GenBank/DDBJ databases">
        <authorList>
            <person name="King G.J."/>
            <person name="Bancroft I."/>
            <person name="Baten A."/>
            <person name="Bloomfield J."/>
            <person name="Borpatragohain P."/>
            <person name="He Z."/>
            <person name="Irish N."/>
            <person name="Irwin J."/>
            <person name="Liu K."/>
            <person name="Mauleon R.P."/>
            <person name="Moore J."/>
            <person name="Morris R."/>
            <person name="Ostergaard L."/>
            <person name="Wang B."/>
            <person name="Wells R."/>
        </authorList>
    </citation>
    <scope>NUCLEOTIDE SEQUENCE [LARGE SCALE GENOMIC DNA]</scope>
    <source>
        <strain evidence="3">R-o-18</strain>
        <tissue evidence="3">Leaf</tissue>
    </source>
</reference>
<dbReference type="PANTHER" id="PTHR48304:SF1">
    <property type="entry name" value="QLQ DOMAIN-CONTAINING PROTEIN"/>
    <property type="match status" value="1"/>
</dbReference>
<feature type="region of interest" description="Disordered" evidence="1">
    <location>
        <begin position="1974"/>
        <end position="2027"/>
    </location>
</feature>
<feature type="compositionally biased region" description="Polar residues" evidence="1">
    <location>
        <begin position="1262"/>
        <end position="1277"/>
    </location>
</feature>
<evidence type="ECO:0000256" key="1">
    <source>
        <dbReference type="SAM" id="MobiDB-lite"/>
    </source>
</evidence>
<feature type="region of interest" description="Disordered" evidence="1">
    <location>
        <begin position="2268"/>
        <end position="2300"/>
    </location>
</feature>
<feature type="region of interest" description="Disordered" evidence="1">
    <location>
        <begin position="755"/>
        <end position="777"/>
    </location>
</feature>
<protein>
    <recommendedName>
        <fullName evidence="2">Agenet domain-containing protein</fullName>
    </recommendedName>
</protein>
<feature type="compositionally biased region" description="Low complexity" evidence="1">
    <location>
        <begin position="2192"/>
        <end position="2209"/>
    </location>
</feature>
<feature type="compositionally biased region" description="Low complexity" evidence="1">
    <location>
        <begin position="1306"/>
        <end position="1320"/>
    </location>
</feature>
<dbReference type="PANTHER" id="PTHR48304">
    <property type="entry name" value="QLQ DOMAIN-CONTAINING PROTEIN"/>
    <property type="match status" value="1"/>
</dbReference>
<feature type="compositionally biased region" description="Low complexity" evidence="1">
    <location>
        <begin position="2123"/>
        <end position="2135"/>
    </location>
</feature>
<keyword evidence="4" id="KW-1185">Reference proteome</keyword>
<feature type="compositionally biased region" description="Polar residues" evidence="1">
    <location>
        <begin position="616"/>
        <end position="628"/>
    </location>
</feature>
<evidence type="ECO:0000313" key="4">
    <source>
        <dbReference type="Proteomes" id="UP000823674"/>
    </source>
</evidence>
<feature type="region of interest" description="Disordered" evidence="1">
    <location>
        <begin position="1246"/>
        <end position="1277"/>
    </location>
</feature>
<feature type="compositionally biased region" description="Polar residues" evidence="1">
    <location>
        <begin position="1044"/>
        <end position="1055"/>
    </location>
</feature>
<dbReference type="Pfam" id="PF05641">
    <property type="entry name" value="Agenet"/>
    <property type="match status" value="1"/>
</dbReference>
<sequence>MDYDDSDFQNQNLHLAGEANTKFPPVSLPRFDFDEHLRFDSLVETEAFLGIEGNEDSNWIEDFSRGSSGVVFSSAATESCAISRHTNVWSEATSSESVEMLLNSVGQDDQVIVREKDNSIRKSGELGCTMDQFEPGLETILSKEETPTNPSVDDTPGDSCKTDAAQEQVPLKDDSPTLVEEEPEDNAILASNTAAVPVEVVDTACHDKIGTETTHSLLDQTVAENNAVLAHVSSAGLDSVGTETTDSVHNQTLTEEASMEENSVVLPSDTGTVEAVDTGGHANIRTETTDSLLDQTEDEANTESRMEIDCSHGTVQTGVSASGELNNHNQTTLLPEVFNDENDISDHTAKSDLKDMELSDVTVLERGDQALSALEVAEPDVSGTQCQDLPVSSANTSATVEASLELTGVLPNTTSSEHESTFQTQTHTEILRVETSESVNVSLMDSMVESTYGDVSTKGDNKEGSARISYLKQSMELAVNANDRDQDAKSSQVLSESFVSESVGYVSRDSASKLVESNSQSDTIPKENPGTMIDIKECEAFPLKPEESQHLSQDGASAVSLTASVDLHMVTTSSEANEQVNFSVTEKVLSGEPENCQTVSPVEASNSGIHIAQQASKHTEDTQQSTQFLDGCPTSEGSKDAVDDDAAGQVLPQQCEETISEKNLTEVVDVPETRSILDKDALNENPKASSLANLRSEAVADCQEEDKTAASGRIMTSATSVSYPADPDAKSSQVLSESVVSESVGYVIRDSASKLVESNSQSDTIPIDKSGTMTDGKECEAFPLKPEESQHLSQDGAPAASLTSAVDLHMVPTSSEANEQVNFSVTGKVSSAEPENCQTVPPVEASNSGGHIVQQPRKQTEDTHQSSQFVEGCPASEGPKDAVDADAAGQVLPQQCEGRILEENLTEVVNVPESQSVLDNDAINENPSASSLAKTATGGIKTVATPVSHPTDSWNKRMCTHPKYIPVLADIAGGVIEVGVSCASTSSEPFVKSHVTGTENAATDLGSHVISSPARKMTELQLNKTEDQNTLSLMATESPVLDRNPTSSSGLNLTSDTRKAVEISETTLVSPMVVGSLSKSSLEKTAAKSSKTKSERKPRGTPKSAGKETSRKGNSVKGAAPFQHFQSAGKANAVNQSSGSSIQITHSTEKQQCLQTPVLNSFGTLSAPTTSLPDMNSTAPSSIFRRPFTDSQQVQLRAQIFVYGGLIQGTAPDEAYMISAFGGADGGRGTWEKAWRACAVRAQRMRVSSPETPLQSRAGKTETPSMSHTSSKVSSATKPIIPLSSPLWSLSTPLETLQSRSIQRGSAAAPLPSSSHAHQAASVTNIGHNTAWMSPLPYPSPWLASPQTSGFDVGSRFPVFPITESVKLTPTKESSLPYSGGKHVLSGTSGNVFKGTQTLEPASTVVAPAQHSTGTKSRKRKKMPVSVESDPSILNSLQQTEVVVSPLVSISTPVPITAAPGSLTSNAGTLASVDSISAVPMNLVSTFPGKKLKSSLQSPIFGGNLVSEVKQRSVLPADTIDKLNEAKMHAEDASALATAAVSHSEYVWKQIEQQRLAGLQPETQGRLASAAVAIAAAAAVAKAAAAAANVAANAAFQAKLMAEEASLPSVSYQGNELHKSNDVLTQGQGTPASVLKGEGAVVSSSPFLSAAREAAKKRVEAATAATKRAENVESIVKAAELASEAVSQAGILVSMGHPPSLNKLVEVGPSNYWRQAQESEKAQPCKVGVLEKETETTSDRGFASPSTAHTELDGSVRAADGLGLVSATGKKTNGQKGHISADVAKHTAVVFEPEVGSKSSIDTQTESEQIMKKTNDECIKEGSHVEVFKEGPELRTAWYSANVLSLEDGKAYVLFNDLSVEQGTDKLKEWVALKGEGDEAPKIRTARSITALPYEGTRKRRRAAIGDPVWKIGDRVDSWVHDSWLEGVITEKNKNDENTVTVHFPAQGETLTIKVWNLRPSLVWKDGRWIECSTSGENISSSHEGDTPKEKRPRLGAPSPVAEGKDTKMETVVGPDLGKPPQTGVLDLGVSETTFNIGRKEGNPGPLRMKRTGLQTQGAKVIYGVPKPGKTRKFMDVSKHYISEASNQTRKQKEPAKAVKPIVPQNPGPGSWRLPSKPREKQTTTTTKPKTFKPAPKTKEKPVAAPRIIPRKDSRSTTSSNMESEDAVGQSGENKGPASTSRDPAKGTGEEQITSSSQQGQDSSSSTTTGKGKVAPTAGRLPKIEEAKALDDNSSKASDGMEPRRSVRRIQPTSRFMCASLQLLEGLQTSMMPSKIPSMSHSRSHQSQRKQQVGNGRSKS</sequence>
<feature type="region of interest" description="Disordered" evidence="1">
    <location>
        <begin position="2083"/>
        <end position="2255"/>
    </location>
</feature>
<feature type="region of interest" description="Disordered" evidence="1">
    <location>
        <begin position="1301"/>
        <end position="1320"/>
    </location>
</feature>
<proteinExistence type="predicted"/>
<dbReference type="Proteomes" id="UP000823674">
    <property type="component" value="Chromosome A08"/>
</dbReference>
<evidence type="ECO:0000259" key="2">
    <source>
        <dbReference type="SMART" id="SM00743"/>
    </source>
</evidence>
<feature type="region of interest" description="Disordered" evidence="1">
    <location>
        <begin position="1076"/>
        <end position="1117"/>
    </location>
</feature>
<feature type="domain" description="Agenet" evidence="2">
    <location>
        <begin position="1908"/>
        <end position="1966"/>
    </location>
</feature>
<dbReference type="EMBL" id="JADBGQ010000007">
    <property type="protein sequence ID" value="KAG5389398.1"/>
    <property type="molecule type" value="Genomic_DNA"/>
</dbReference>
<gene>
    <name evidence="3" type="primary">A08p019190.1_BraROA</name>
    <name evidence="3" type="ORF">IGI04_030939</name>
</gene>
<feature type="compositionally biased region" description="Polar residues" evidence="1">
    <location>
        <begin position="2171"/>
        <end position="2182"/>
    </location>
</feature>
<feature type="region of interest" description="Disordered" evidence="1">
    <location>
        <begin position="616"/>
        <end position="643"/>
    </location>
</feature>
<dbReference type="InterPro" id="IPR008395">
    <property type="entry name" value="Agenet-like_dom"/>
</dbReference>
<evidence type="ECO:0000313" key="3">
    <source>
        <dbReference type="EMBL" id="KAG5389398.1"/>
    </source>
</evidence>
<feature type="region of interest" description="Disordered" evidence="1">
    <location>
        <begin position="832"/>
        <end position="881"/>
    </location>
</feature>
<organism evidence="3 4">
    <name type="scientific">Brassica rapa subsp. trilocularis</name>
    <dbReference type="NCBI Taxonomy" id="1813537"/>
    <lineage>
        <taxon>Eukaryota</taxon>
        <taxon>Viridiplantae</taxon>
        <taxon>Streptophyta</taxon>
        <taxon>Embryophyta</taxon>
        <taxon>Tracheophyta</taxon>
        <taxon>Spermatophyta</taxon>
        <taxon>Magnoliopsida</taxon>
        <taxon>eudicotyledons</taxon>
        <taxon>Gunneridae</taxon>
        <taxon>Pentapetalae</taxon>
        <taxon>rosids</taxon>
        <taxon>malvids</taxon>
        <taxon>Brassicales</taxon>
        <taxon>Brassicaceae</taxon>
        <taxon>Brassiceae</taxon>
        <taxon>Brassica</taxon>
    </lineage>
</organism>
<feature type="compositionally biased region" description="Basic and acidic residues" evidence="1">
    <location>
        <begin position="2222"/>
        <end position="2245"/>
    </location>
</feature>
<feature type="compositionally biased region" description="Basic and acidic residues" evidence="1">
    <location>
        <begin position="1081"/>
        <end position="1098"/>
    </location>
</feature>
<name>A0ABQ7LUT3_BRACM</name>
<dbReference type="InterPro" id="IPR014002">
    <property type="entry name" value="Agenet_dom_plant"/>
</dbReference>
<accession>A0ABQ7LUT3</accession>
<comment type="caution">
    <text evidence="3">The sequence shown here is derived from an EMBL/GenBank/DDBJ whole genome shotgun (WGS) entry which is preliminary data.</text>
</comment>